<dbReference type="Pfam" id="PF08242">
    <property type="entry name" value="Methyltransf_12"/>
    <property type="match status" value="1"/>
</dbReference>
<sequence length="172" mass="17513">MAGAIPRRVTEAVALLDVRPADRLLEIGCGGGVAVQRISPLLSTGTITAIDRSPHAVARATARNSDGIEAGRVTLARAAFSAPALAAAGLPDRRYDKIFAIDVNLFWTGPATAELALAADLLAPGGALYAFYDPPGGRDEEIAAKVSAGFTAAGFTAGIVRPAPIVAVVGRP</sequence>
<keyword evidence="3" id="KW-1185">Reference proteome</keyword>
<evidence type="ECO:0000313" key="2">
    <source>
        <dbReference type="EMBL" id="MDL2078429.1"/>
    </source>
</evidence>
<comment type="caution">
    <text evidence="2">The sequence shown here is derived from an EMBL/GenBank/DDBJ whole genome shotgun (WGS) entry which is preliminary data.</text>
</comment>
<dbReference type="GO" id="GO:0008168">
    <property type="term" value="F:methyltransferase activity"/>
    <property type="evidence" value="ECO:0007669"/>
    <property type="project" value="UniProtKB-KW"/>
</dbReference>
<dbReference type="EMBL" id="JASJUS010000016">
    <property type="protein sequence ID" value="MDL2078429.1"/>
    <property type="molecule type" value="Genomic_DNA"/>
</dbReference>
<feature type="domain" description="Methyltransferase type 12" evidence="1">
    <location>
        <begin position="25"/>
        <end position="128"/>
    </location>
</feature>
<keyword evidence="2" id="KW-0489">Methyltransferase</keyword>
<dbReference type="InterPro" id="IPR013217">
    <property type="entry name" value="Methyltransf_12"/>
</dbReference>
<dbReference type="Proteomes" id="UP001241926">
    <property type="component" value="Unassembled WGS sequence"/>
</dbReference>
<dbReference type="InterPro" id="IPR029063">
    <property type="entry name" value="SAM-dependent_MTases_sf"/>
</dbReference>
<evidence type="ECO:0000313" key="3">
    <source>
        <dbReference type="Proteomes" id="UP001241926"/>
    </source>
</evidence>
<evidence type="ECO:0000259" key="1">
    <source>
        <dbReference type="Pfam" id="PF08242"/>
    </source>
</evidence>
<dbReference type="Gene3D" id="3.40.50.150">
    <property type="entry name" value="Vaccinia Virus protein VP39"/>
    <property type="match status" value="1"/>
</dbReference>
<dbReference type="EC" id="2.1.-.-" evidence="2"/>
<protein>
    <submittedName>
        <fullName evidence="2">Class I SAM-dependent methyltransferase</fullName>
        <ecNumber evidence="2">2.1.-.-</ecNumber>
    </submittedName>
</protein>
<dbReference type="GO" id="GO:0032259">
    <property type="term" value="P:methylation"/>
    <property type="evidence" value="ECO:0007669"/>
    <property type="project" value="UniProtKB-KW"/>
</dbReference>
<proteinExistence type="predicted"/>
<organism evidence="2 3">
    <name type="scientific">Streptomyces fuscus</name>
    <dbReference type="NCBI Taxonomy" id="3048495"/>
    <lineage>
        <taxon>Bacteria</taxon>
        <taxon>Bacillati</taxon>
        <taxon>Actinomycetota</taxon>
        <taxon>Actinomycetes</taxon>
        <taxon>Kitasatosporales</taxon>
        <taxon>Streptomycetaceae</taxon>
        <taxon>Streptomyces</taxon>
    </lineage>
</organism>
<dbReference type="SUPFAM" id="SSF53335">
    <property type="entry name" value="S-adenosyl-L-methionine-dependent methyltransferases"/>
    <property type="match status" value="1"/>
</dbReference>
<keyword evidence="2" id="KW-0808">Transferase</keyword>
<accession>A0ABT7J0N8</accession>
<dbReference type="RefSeq" id="WP_261720350.1">
    <property type="nucleotide sequence ID" value="NZ_JASJUS010000016.1"/>
</dbReference>
<reference evidence="2 3" key="1">
    <citation type="submission" date="2023-05" db="EMBL/GenBank/DDBJ databases">
        <title>Streptomyces fuscus sp. nov., a brown-black pigment producing actinomyces isolated from dry sand of Sea duck farm.</title>
        <authorList>
            <person name="Xie J."/>
            <person name="Shen N."/>
        </authorList>
    </citation>
    <scope>NUCLEOTIDE SEQUENCE [LARGE SCALE GENOMIC DNA]</scope>
    <source>
        <strain evidence="2 3">GXMU-J15</strain>
    </source>
</reference>
<gene>
    <name evidence="2" type="ORF">QNN03_18505</name>
</gene>
<name>A0ABT7J0N8_9ACTN</name>